<evidence type="ECO:0000259" key="1">
    <source>
        <dbReference type="Pfam" id="PF14393"/>
    </source>
</evidence>
<evidence type="ECO:0000313" key="2">
    <source>
        <dbReference type="EMBL" id="EET61735.1"/>
    </source>
</evidence>
<comment type="caution">
    <text evidence="2">The sequence shown here is derived from an EMBL/GenBank/DDBJ whole genome shotgun (WGS) entry which is preliminary data.</text>
</comment>
<feature type="domain" description="DUF4422" evidence="1">
    <location>
        <begin position="6"/>
        <end position="226"/>
    </location>
</feature>
<dbReference type="eggNOG" id="COG1442">
    <property type="taxonomic scope" value="Bacteria"/>
</dbReference>
<evidence type="ECO:0000313" key="3">
    <source>
        <dbReference type="Proteomes" id="UP000005561"/>
    </source>
</evidence>
<dbReference type="RefSeq" id="WP_006861213.1">
    <property type="nucleotide sequence ID" value="NZ_ACCL02000005.1"/>
</dbReference>
<keyword evidence="3" id="KW-1185">Reference proteome</keyword>
<dbReference type="InterPro" id="IPR025536">
    <property type="entry name" value="DUF4422"/>
</dbReference>
<dbReference type="AlphaFoldDB" id="C6LCS1"/>
<sequence length="273" mass="32839">MEGSVKIIVATHKKYWMPDDAMYLPVFVGAEGKKEMLSASEEFSGYAMDNDGENISELNAGFCELTGLYWAWKNLNTDYIGLVHYRRHFCMRRSKNTFDCVLKYEDIRKLPGEIQIVVPKKRHYYIETLYSHYKHTHYAAHLEETRKIICEKYPEYFRSYERVLRQSSGHMFNMMIMKRGLLDIYCTWLFPILFELKRRVHMPEHSEFQGRFYGRVSEILFNVWLDYQIKEGIVKKSDIKELSWIFMEKTNYRKKVCSFLKAKFFGKKYEHSF</sequence>
<proteinExistence type="predicted"/>
<dbReference type="EMBL" id="ACCL02000005">
    <property type="protein sequence ID" value="EET61735.1"/>
    <property type="molecule type" value="Genomic_DNA"/>
</dbReference>
<protein>
    <recommendedName>
        <fullName evidence="1">DUF4422 domain-containing protein</fullName>
    </recommendedName>
</protein>
<dbReference type="OrthoDB" id="9798746at2"/>
<organism evidence="2 3">
    <name type="scientific">Marvinbryantia formatexigens DSM 14469</name>
    <dbReference type="NCBI Taxonomy" id="478749"/>
    <lineage>
        <taxon>Bacteria</taxon>
        <taxon>Bacillati</taxon>
        <taxon>Bacillota</taxon>
        <taxon>Clostridia</taxon>
        <taxon>Lachnospirales</taxon>
        <taxon>Lachnospiraceae</taxon>
        <taxon>Marvinbryantia</taxon>
    </lineage>
</organism>
<dbReference type="Pfam" id="PF14393">
    <property type="entry name" value="DUF4422"/>
    <property type="match status" value="1"/>
</dbReference>
<name>C6LCS1_9FIRM</name>
<accession>C6LCS1</accession>
<dbReference type="Proteomes" id="UP000005561">
    <property type="component" value="Unassembled WGS sequence"/>
</dbReference>
<dbReference type="STRING" id="168384.SAMN05660368_00041"/>
<reference evidence="2" key="1">
    <citation type="submission" date="2009-07" db="EMBL/GenBank/DDBJ databases">
        <authorList>
            <person name="Weinstock G."/>
            <person name="Sodergren E."/>
            <person name="Clifton S."/>
            <person name="Fulton L."/>
            <person name="Fulton B."/>
            <person name="Courtney L."/>
            <person name="Fronick C."/>
            <person name="Harrison M."/>
            <person name="Strong C."/>
            <person name="Farmer C."/>
            <person name="Delahaunty K."/>
            <person name="Markovic C."/>
            <person name="Hall O."/>
            <person name="Minx P."/>
            <person name="Tomlinson C."/>
            <person name="Mitreva M."/>
            <person name="Nelson J."/>
            <person name="Hou S."/>
            <person name="Wollam A."/>
            <person name="Pepin K.H."/>
            <person name="Johnson M."/>
            <person name="Bhonagiri V."/>
            <person name="Nash W.E."/>
            <person name="Warren W."/>
            <person name="Chinwalla A."/>
            <person name="Mardis E.R."/>
            <person name="Wilson R.K."/>
        </authorList>
    </citation>
    <scope>NUCLEOTIDE SEQUENCE [LARGE SCALE GENOMIC DNA]</scope>
    <source>
        <strain evidence="2">DSM 14469</strain>
    </source>
</reference>
<gene>
    <name evidence="2" type="ORF">BRYFOR_06418</name>
</gene>